<accession>A0A7Y0HTL3</accession>
<name>A0A7Y0HTL3_9BIFI</name>
<protein>
    <submittedName>
        <fullName evidence="1">Uncharacterized protein</fullName>
    </submittedName>
</protein>
<dbReference type="Proteomes" id="UP000532194">
    <property type="component" value="Unassembled WGS sequence"/>
</dbReference>
<evidence type="ECO:0000313" key="1">
    <source>
        <dbReference type="EMBL" id="NMM93814.1"/>
    </source>
</evidence>
<dbReference type="AlphaFoldDB" id="A0A7Y0HTL3"/>
<comment type="caution">
    <text evidence="1">The sequence shown here is derived from an EMBL/GenBank/DDBJ whole genome shotgun (WGS) entry which is preliminary data.</text>
</comment>
<proteinExistence type="predicted"/>
<reference evidence="1 2" key="1">
    <citation type="submission" date="2020-02" db="EMBL/GenBank/DDBJ databases">
        <title>Characterization of phylogenetic diversity of novel bifidobacterial species isolated in Czech ZOOs.</title>
        <authorList>
            <person name="Lugli G.A."/>
            <person name="Vera N.B."/>
            <person name="Ventura M."/>
        </authorList>
    </citation>
    <scope>NUCLEOTIDE SEQUENCE [LARGE SCALE GENOMIC DNA]</scope>
    <source>
        <strain evidence="1 2">DSM 109957</strain>
    </source>
</reference>
<organism evidence="1 2">
    <name type="scientific">Bifidobacterium oedipodis</name>
    <dbReference type="NCBI Taxonomy" id="2675322"/>
    <lineage>
        <taxon>Bacteria</taxon>
        <taxon>Bacillati</taxon>
        <taxon>Actinomycetota</taxon>
        <taxon>Actinomycetes</taxon>
        <taxon>Bifidobacteriales</taxon>
        <taxon>Bifidobacteriaceae</taxon>
        <taxon>Bifidobacterium</taxon>
    </lineage>
</organism>
<keyword evidence="2" id="KW-1185">Reference proteome</keyword>
<sequence>MHSPDLLYMTDDVLPGEVVLRTPEAIQAYFGRLLSEAET</sequence>
<gene>
    <name evidence="1" type="ORF">G1C95_1001</name>
</gene>
<dbReference type="EMBL" id="JAAIII010000003">
    <property type="protein sequence ID" value="NMM93814.1"/>
    <property type="molecule type" value="Genomic_DNA"/>
</dbReference>
<evidence type="ECO:0000313" key="2">
    <source>
        <dbReference type="Proteomes" id="UP000532194"/>
    </source>
</evidence>